<evidence type="ECO:0000256" key="2">
    <source>
        <dbReference type="ARBA" id="ARBA00022475"/>
    </source>
</evidence>
<feature type="transmembrane region" description="Helical" evidence="6">
    <location>
        <begin position="123"/>
        <end position="141"/>
    </location>
</feature>
<comment type="subcellular location">
    <subcellularLocation>
        <location evidence="1">Cell membrane</location>
        <topology evidence="1">Multi-pass membrane protein</topology>
    </subcellularLocation>
</comment>
<evidence type="ECO:0000256" key="5">
    <source>
        <dbReference type="ARBA" id="ARBA00023136"/>
    </source>
</evidence>
<dbReference type="InterPro" id="IPR042094">
    <property type="entry name" value="T2SS_GspF_sf"/>
</dbReference>
<name>A0A157R8W7_9BORD</name>
<dbReference type="PANTHER" id="PTHR35007:SF1">
    <property type="entry name" value="PILUS ASSEMBLY PROTEIN"/>
    <property type="match status" value="1"/>
</dbReference>
<keyword evidence="3 6" id="KW-0812">Transmembrane</keyword>
<evidence type="ECO:0000256" key="4">
    <source>
        <dbReference type="ARBA" id="ARBA00022989"/>
    </source>
</evidence>
<proteinExistence type="predicted"/>
<keyword evidence="2" id="KW-1003">Cell membrane</keyword>
<dbReference type="AlphaFoldDB" id="A0A157R8W7"/>
<evidence type="ECO:0000313" key="8">
    <source>
        <dbReference type="EMBL" id="SAI54493.1"/>
    </source>
</evidence>
<dbReference type="OrthoDB" id="597333at2"/>
<protein>
    <submittedName>
        <fullName evidence="8">Flp pilus assembly protein</fullName>
    </submittedName>
</protein>
<dbReference type="PANTHER" id="PTHR35007">
    <property type="entry name" value="INTEGRAL MEMBRANE PROTEIN-RELATED"/>
    <property type="match status" value="1"/>
</dbReference>
<dbReference type="Proteomes" id="UP000077037">
    <property type="component" value="Unassembled WGS sequence"/>
</dbReference>
<evidence type="ECO:0000259" key="7">
    <source>
        <dbReference type="Pfam" id="PF00482"/>
    </source>
</evidence>
<feature type="transmembrane region" description="Helical" evidence="6">
    <location>
        <begin position="6"/>
        <end position="23"/>
    </location>
</feature>
<evidence type="ECO:0000256" key="6">
    <source>
        <dbReference type="SAM" id="Phobius"/>
    </source>
</evidence>
<feature type="transmembrane region" description="Helical" evidence="6">
    <location>
        <begin position="306"/>
        <end position="323"/>
    </location>
</feature>
<feature type="transmembrane region" description="Helical" evidence="6">
    <location>
        <begin position="100"/>
        <end position="117"/>
    </location>
</feature>
<feature type="transmembrane region" description="Helical" evidence="6">
    <location>
        <begin position="268"/>
        <end position="286"/>
    </location>
</feature>
<organism evidence="8 9">
    <name type="scientific">Bordetella ansorpii</name>
    <dbReference type="NCBI Taxonomy" id="288768"/>
    <lineage>
        <taxon>Bacteria</taxon>
        <taxon>Pseudomonadati</taxon>
        <taxon>Pseudomonadota</taxon>
        <taxon>Betaproteobacteria</taxon>
        <taxon>Burkholderiales</taxon>
        <taxon>Alcaligenaceae</taxon>
        <taxon>Bordetella</taxon>
    </lineage>
</organism>
<evidence type="ECO:0000313" key="9">
    <source>
        <dbReference type="Proteomes" id="UP000077037"/>
    </source>
</evidence>
<dbReference type="Pfam" id="PF00482">
    <property type="entry name" value="T2SSF"/>
    <property type="match status" value="1"/>
</dbReference>
<dbReference type="EMBL" id="FKBS01000029">
    <property type="protein sequence ID" value="SAI54493.1"/>
    <property type="molecule type" value="Genomic_DNA"/>
</dbReference>
<feature type="domain" description="Type II secretion system protein GspF" evidence="7">
    <location>
        <begin position="161"/>
        <end position="285"/>
    </location>
</feature>
<sequence>MLDLFTLIVFLLVLVGFYAVRATSRRQRRADAMELRLDALRRQIERESGAALAVLQEADTIALPGQNDLLPRWPAVGRRLTRLRDGAQSLGWLPTLRQRLLLSAAVAVVGALALARMTGTSMAQVLLSAPLLWALLGGLAYQRAMARHLDALTRSLPEAIDAITRICRSGVPLQSAFGIAADHLHGPLAPELREIENWLKLGVPLKAAMQGSAERVPLPEYRFFAVILIISQESGGRLGDTLERLSATLRARAELGMKVKAKTSEARASAKIVALLVPGVLLYMYLNSPDDFRFMFNDAVGIQVMVYAACSVGLGLLITHLMVKRIR</sequence>
<accession>A0A157R8W7</accession>
<evidence type="ECO:0000256" key="3">
    <source>
        <dbReference type="ARBA" id="ARBA00022692"/>
    </source>
</evidence>
<keyword evidence="4 6" id="KW-1133">Transmembrane helix</keyword>
<evidence type="ECO:0000256" key="1">
    <source>
        <dbReference type="ARBA" id="ARBA00004651"/>
    </source>
</evidence>
<gene>
    <name evidence="8" type="primary">tadB</name>
    <name evidence="8" type="ORF">SAMEA1982600_04493</name>
</gene>
<dbReference type="GO" id="GO:0005886">
    <property type="term" value="C:plasma membrane"/>
    <property type="evidence" value="ECO:0007669"/>
    <property type="project" value="UniProtKB-SubCell"/>
</dbReference>
<keyword evidence="5 6" id="KW-0472">Membrane</keyword>
<dbReference type="Gene3D" id="1.20.81.30">
    <property type="entry name" value="Type II secretion system (T2SS), domain F"/>
    <property type="match status" value="1"/>
</dbReference>
<dbReference type="RefSeq" id="WP_066419545.1">
    <property type="nucleotide sequence ID" value="NZ_FKBS01000029.1"/>
</dbReference>
<reference evidence="8 9" key="1">
    <citation type="submission" date="2016-03" db="EMBL/GenBank/DDBJ databases">
        <authorList>
            <consortium name="Pathogen Informatics"/>
        </authorList>
    </citation>
    <scope>NUCLEOTIDE SEQUENCE [LARGE SCALE GENOMIC DNA]</scope>
    <source>
        <strain evidence="8 9">NCTC13364</strain>
    </source>
</reference>
<dbReference type="InterPro" id="IPR018076">
    <property type="entry name" value="T2SS_GspF_dom"/>
</dbReference>